<evidence type="ECO:0000313" key="1">
    <source>
        <dbReference type="EMBL" id="CEK82525.1"/>
    </source>
</evidence>
<accession>A0A0B7ARJ0</accession>
<dbReference type="AlphaFoldDB" id="A0A0B7ARJ0"/>
<gene>
    <name evidence="1" type="primary">ORF132077</name>
</gene>
<sequence>MGKILSDEHQLNIDSISNPREKGNTITANKECYKHNPLLIFEVTAQLRMTVIYVQQKENYAYSFTKTSVAISEQNEKLAWTSNCCRAPSQCWLHLMDLISIPSWTISHRGLISRNLLTWLTHLSTVKSISSCVVNLPMPNLIEE</sequence>
<organism evidence="1">
    <name type="scientific">Arion vulgaris</name>
    <dbReference type="NCBI Taxonomy" id="1028688"/>
    <lineage>
        <taxon>Eukaryota</taxon>
        <taxon>Metazoa</taxon>
        <taxon>Spiralia</taxon>
        <taxon>Lophotrochozoa</taxon>
        <taxon>Mollusca</taxon>
        <taxon>Gastropoda</taxon>
        <taxon>Heterobranchia</taxon>
        <taxon>Euthyneura</taxon>
        <taxon>Panpulmonata</taxon>
        <taxon>Eupulmonata</taxon>
        <taxon>Stylommatophora</taxon>
        <taxon>Helicina</taxon>
        <taxon>Arionoidea</taxon>
        <taxon>Arionidae</taxon>
        <taxon>Arion</taxon>
    </lineage>
</organism>
<protein>
    <submittedName>
        <fullName evidence="1">Uncharacterized protein</fullName>
    </submittedName>
</protein>
<name>A0A0B7ARJ0_9EUPU</name>
<reference evidence="1" key="1">
    <citation type="submission" date="2014-12" db="EMBL/GenBank/DDBJ databases">
        <title>Insight into the proteome of Arion vulgaris.</title>
        <authorList>
            <person name="Aradska J."/>
            <person name="Bulat T."/>
            <person name="Smidak R."/>
            <person name="Sarate P."/>
            <person name="Gangsoo J."/>
            <person name="Sialana F."/>
            <person name="Bilban M."/>
            <person name="Lubec G."/>
        </authorList>
    </citation>
    <scope>NUCLEOTIDE SEQUENCE</scope>
    <source>
        <tissue evidence="1">Skin</tissue>
    </source>
</reference>
<proteinExistence type="predicted"/>
<dbReference type="EMBL" id="HACG01035660">
    <property type="protein sequence ID" value="CEK82525.1"/>
    <property type="molecule type" value="Transcribed_RNA"/>
</dbReference>